<feature type="transmembrane region" description="Helical" evidence="1">
    <location>
        <begin position="66"/>
        <end position="87"/>
    </location>
</feature>
<keyword evidence="1" id="KW-0472">Membrane</keyword>
<proteinExistence type="predicted"/>
<keyword evidence="1" id="KW-1133">Transmembrane helix</keyword>
<sequence>MLWPEASVAKHPLSVPRDVGKTTQLGLASQFLNTTTVVLAFTVGLSPLAALASLLLLSSEKGTTKAAALAVGWVAAVAVVGFGTLFLEGQVDSGSGSVSSTITAVIDIALGVAALLAALRVRRQEQHGGKKTPKWLSRLDQMSPLPALVLGVFLPPYALVVSGANNILKDYSSQTAQLGAMVVFTLVASIDVLLPLAVVLGSRHPAPLLAKWRGLLLEHWPKVLLWLFLLIGLYLVAKGVLALV</sequence>
<feature type="transmembrane region" description="Helical" evidence="1">
    <location>
        <begin position="99"/>
        <end position="121"/>
    </location>
</feature>
<keyword evidence="1" id="KW-0812">Transmembrane</keyword>
<gene>
    <name evidence="2" type="ORF">UFOPK2766_01872</name>
</gene>
<accession>A0A6J6U7H9</accession>
<dbReference type="EMBL" id="CAEZYU010000105">
    <property type="protein sequence ID" value="CAB4755228.1"/>
    <property type="molecule type" value="Genomic_DNA"/>
</dbReference>
<dbReference type="AlphaFoldDB" id="A0A6J6U7H9"/>
<organism evidence="2">
    <name type="scientific">freshwater metagenome</name>
    <dbReference type="NCBI Taxonomy" id="449393"/>
    <lineage>
        <taxon>unclassified sequences</taxon>
        <taxon>metagenomes</taxon>
        <taxon>ecological metagenomes</taxon>
    </lineage>
</organism>
<feature type="transmembrane region" description="Helical" evidence="1">
    <location>
        <begin position="223"/>
        <end position="243"/>
    </location>
</feature>
<feature type="transmembrane region" description="Helical" evidence="1">
    <location>
        <begin position="142"/>
        <end position="160"/>
    </location>
</feature>
<feature type="transmembrane region" description="Helical" evidence="1">
    <location>
        <begin position="180"/>
        <end position="202"/>
    </location>
</feature>
<evidence type="ECO:0000313" key="2">
    <source>
        <dbReference type="EMBL" id="CAB4755228.1"/>
    </source>
</evidence>
<reference evidence="2" key="1">
    <citation type="submission" date="2020-05" db="EMBL/GenBank/DDBJ databases">
        <authorList>
            <person name="Chiriac C."/>
            <person name="Salcher M."/>
            <person name="Ghai R."/>
            <person name="Kavagutti S V."/>
        </authorList>
    </citation>
    <scope>NUCLEOTIDE SEQUENCE</scope>
</reference>
<evidence type="ECO:0000256" key="1">
    <source>
        <dbReference type="SAM" id="Phobius"/>
    </source>
</evidence>
<protein>
    <submittedName>
        <fullName evidence="2">Unannotated protein</fullName>
    </submittedName>
</protein>
<name>A0A6J6U7H9_9ZZZZ</name>
<feature type="transmembrane region" description="Helical" evidence="1">
    <location>
        <begin position="37"/>
        <end position="57"/>
    </location>
</feature>
<dbReference type="Pfam" id="PF11139">
    <property type="entry name" value="SfLAP"/>
    <property type="match status" value="1"/>
</dbReference>
<dbReference type="InterPro" id="IPR021315">
    <property type="entry name" value="Gap/Sap"/>
</dbReference>